<dbReference type="SMART" id="SM00304">
    <property type="entry name" value="HAMP"/>
    <property type="match status" value="1"/>
</dbReference>
<dbReference type="CDD" id="cd00075">
    <property type="entry name" value="HATPase"/>
    <property type="match status" value="1"/>
</dbReference>
<dbReference type="RefSeq" id="WP_012829530.1">
    <property type="nucleotide sequence ID" value="NC_013440.1"/>
</dbReference>
<keyword evidence="7 15" id="KW-0418">Kinase</keyword>
<evidence type="ECO:0000259" key="14">
    <source>
        <dbReference type="PROSITE" id="PS50885"/>
    </source>
</evidence>
<dbReference type="GO" id="GO:0016020">
    <property type="term" value="C:membrane"/>
    <property type="evidence" value="ECO:0007669"/>
    <property type="project" value="UniProtKB-SubCell"/>
</dbReference>
<dbReference type="EMBL" id="CP001804">
    <property type="protein sequence ID" value="ACY16932.1"/>
    <property type="molecule type" value="Genomic_DNA"/>
</dbReference>
<dbReference type="GO" id="GO:0005524">
    <property type="term" value="F:ATP binding"/>
    <property type="evidence" value="ECO:0007669"/>
    <property type="project" value="UniProtKB-KW"/>
</dbReference>
<sequence>MRLRPRFTLWFSLAALVPIAVAAVVTREVVSESYTDEFSRVRRAAEATLARERTRIDSAVLEVLASMEAHPLVDGSFVELRKSGGELPGDTRREIKQRADDYLRGLGLDVLYLVEADQRILAAPHYRPDQDTEDPSHTGHAEATAGRAYYLRQPVMREGQVVPVLTVQAARTFRDGRERLTVVVGHEVGAGLLDVVRQPERVHARIVDAAGEILVGAAEPWPTGPAEVFEVPLPGPDGAPVAVVQTAISRAELERILAQVTLASLMLAAAALVVTVILGLLVARRMTRDLDRLVDGAEAAARGELEHRVEVRARDEIGAVATSFNRMMEDLKSSKERLVMAERVAAWQEIARRLAHEIKNPLTPIQMAVETLRKTFAKKHPSFDEIFDESTATVLEETARLKRIVGEFSQFARMPKPELGPCDLSEIASGCLALYGGSVAVSKRLEDGLPAIRGDRDQLQQVLLNLLENARDALAAAARDAGEARSTEADSGDAGDAKGSIEVETRLSERAGYVALIVADSGPGIPAEVRDKLFTPYYTTKHAHGGTGLGLAIVHRIVSDHGGRIRVDERPGGGARFVVELPFAEPAVERVPKRRARRRRRSAARASSEG</sequence>
<evidence type="ECO:0000313" key="15">
    <source>
        <dbReference type="EMBL" id="ACY16932.1"/>
    </source>
</evidence>
<name>D0LNM7_HALO1</name>
<dbReference type="InterPro" id="IPR036097">
    <property type="entry name" value="HisK_dim/P_sf"/>
</dbReference>
<dbReference type="Gene3D" id="3.30.565.10">
    <property type="entry name" value="Histidine kinase-like ATPase, C-terminal domain"/>
    <property type="match status" value="1"/>
</dbReference>
<feature type="chain" id="PRO_5003010307" description="histidine kinase" evidence="12">
    <location>
        <begin position="23"/>
        <end position="610"/>
    </location>
</feature>
<keyword evidence="16" id="KW-1185">Reference proteome</keyword>
<evidence type="ECO:0000256" key="8">
    <source>
        <dbReference type="ARBA" id="ARBA00022840"/>
    </source>
</evidence>
<dbReference type="EC" id="2.7.13.3" evidence="3"/>
<dbReference type="PROSITE" id="PS50885">
    <property type="entry name" value="HAMP"/>
    <property type="match status" value="1"/>
</dbReference>
<keyword evidence="11" id="KW-0472">Membrane</keyword>
<dbReference type="Proteomes" id="UP000001880">
    <property type="component" value="Chromosome"/>
</dbReference>
<dbReference type="Pfam" id="PF00512">
    <property type="entry name" value="HisKA"/>
    <property type="match status" value="1"/>
</dbReference>
<accession>D0LNM7</accession>
<dbReference type="HOGENOM" id="CLU_019564_2_1_7"/>
<dbReference type="InterPro" id="IPR003594">
    <property type="entry name" value="HATPase_dom"/>
</dbReference>
<dbReference type="InterPro" id="IPR003661">
    <property type="entry name" value="HisK_dim/P_dom"/>
</dbReference>
<dbReference type="InterPro" id="IPR003660">
    <property type="entry name" value="HAMP_dom"/>
</dbReference>
<dbReference type="PROSITE" id="PS50109">
    <property type="entry name" value="HIS_KIN"/>
    <property type="match status" value="1"/>
</dbReference>
<proteinExistence type="predicted"/>
<dbReference type="SUPFAM" id="SSF55874">
    <property type="entry name" value="ATPase domain of HSP90 chaperone/DNA topoisomerase II/histidine kinase"/>
    <property type="match status" value="1"/>
</dbReference>
<gene>
    <name evidence="15" type="ordered locus">Hoch_4438</name>
</gene>
<dbReference type="PANTHER" id="PTHR43065:SF10">
    <property type="entry name" value="PEROXIDE STRESS-ACTIVATED HISTIDINE KINASE MAK3"/>
    <property type="match status" value="1"/>
</dbReference>
<dbReference type="CDD" id="cd06225">
    <property type="entry name" value="HAMP"/>
    <property type="match status" value="1"/>
</dbReference>
<dbReference type="eggNOG" id="COG5000">
    <property type="taxonomic scope" value="Bacteria"/>
</dbReference>
<evidence type="ECO:0000256" key="6">
    <source>
        <dbReference type="ARBA" id="ARBA00022741"/>
    </source>
</evidence>
<dbReference type="InterPro" id="IPR036890">
    <property type="entry name" value="HATPase_C_sf"/>
</dbReference>
<protein>
    <recommendedName>
        <fullName evidence="3">histidine kinase</fullName>
        <ecNumber evidence="3">2.7.13.3</ecNumber>
    </recommendedName>
</protein>
<evidence type="ECO:0000313" key="16">
    <source>
        <dbReference type="Proteomes" id="UP000001880"/>
    </source>
</evidence>
<feature type="region of interest" description="Disordered" evidence="10">
    <location>
        <begin position="481"/>
        <end position="500"/>
    </location>
</feature>
<dbReference type="AlphaFoldDB" id="D0LNM7"/>
<evidence type="ECO:0000256" key="1">
    <source>
        <dbReference type="ARBA" id="ARBA00000085"/>
    </source>
</evidence>
<keyword evidence="11" id="KW-0812">Transmembrane</keyword>
<keyword evidence="11" id="KW-1133">Transmembrane helix</keyword>
<evidence type="ECO:0000259" key="13">
    <source>
        <dbReference type="PROSITE" id="PS50109"/>
    </source>
</evidence>
<dbReference type="SUPFAM" id="SSF47384">
    <property type="entry name" value="Homodimeric domain of signal transducing histidine kinase"/>
    <property type="match status" value="1"/>
</dbReference>
<feature type="domain" description="HAMP" evidence="14">
    <location>
        <begin position="284"/>
        <end position="336"/>
    </location>
</feature>
<dbReference type="Gene3D" id="1.10.287.130">
    <property type="match status" value="1"/>
</dbReference>
<keyword evidence="6" id="KW-0547">Nucleotide-binding</keyword>
<feature type="transmembrane region" description="Helical" evidence="11">
    <location>
        <begin position="256"/>
        <end position="283"/>
    </location>
</feature>
<evidence type="ECO:0000256" key="4">
    <source>
        <dbReference type="ARBA" id="ARBA00022553"/>
    </source>
</evidence>
<keyword evidence="9" id="KW-0902">Two-component regulatory system</keyword>
<organism evidence="15 16">
    <name type="scientific">Haliangium ochraceum (strain DSM 14365 / JCM 11303 / SMP-2)</name>
    <dbReference type="NCBI Taxonomy" id="502025"/>
    <lineage>
        <taxon>Bacteria</taxon>
        <taxon>Pseudomonadati</taxon>
        <taxon>Myxococcota</taxon>
        <taxon>Polyangia</taxon>
        <taxon>Haliangiales</taxon>
        <taxon>Kofleriaceae</taxon>
        <taxon>Haliangium</taxon>
    </lineage>
</organism>
<evidence type="ECO:0000256" key="2">
    <source>
        <dbReference type="ARBA" id="ARBA00004370"/>
    </source>
</evidence>
<dbReference type="KEGG" id="hoh:Hoch_4438"/>
<dbReference type="PRINTS" id="PR00344">
    <property type="entry name" value="BCTRLSENSOR"/>
</dbReference>
<dbReference type="Gene3D" id="6.10.340.10">
    <property type="match status" value="1"/>
</dbReference>
<feature type="region of interest" description="Disordered" evidence="10">
    <location>
        <begin position="590"/>
        <end position="610"/>
    </location>
</feature>
<evidence type="ECO:0000256" key="7">
    <source>
        <dbReference type="ARBA" id="ARBA00022777"/>
    </source>
</evidence>
<feature type="signal peptide" evidence="12">
    <location>
        <begin position="1"/>
        <end position="22"/>
    </location>
</feature>
<dbReference type="OrthoDB" id="9781147at2"/>
<feature type="domain" description="Histidine kinase" evidence="13">
    <location>
        <begin position="353"/>
        <end position="585"/>
    </location>
</feature>
<evidence type="ECO:0000256" key="5">
    <source>
        <dbReference type="ARBA" id="ARBA00022679"/>
    </source>
</evidence>
<keyword evidence="12" id="KW-0732">Signal</keyword>
<dbReference type="InterPro" id="IPR004358">
    <property type="entry name" value="Sig_transdc_His_kin-like_C"/>
</dbReference>
<comment type="catalytic activity">
    <reaction evidence="1">
        <text>ATP + protein L-histidine = ADP + protein N-phospho-L-histidine.</text>
        <dbReference type="EC" id="2.7.13.3"/>
    </reaction>
</comment>
<evidence type="ECO:0000256" key="3">
    <source>
        <dbReference type="ARBA" id="ARBA00012438"/>
    </source>
</evidence>
<evidence type="ECO:0000256" key="9">
    <source>
        <dbReference type="ARBA" id="ARBA00023012"/>
    </source>
</evidence>
<keyword evidence="8" id="KW-0067">ATP-binding</keyword>
<dbReference type="GO" id="GO:0000155">
    <property type="term" value="F:phosphorelay sensor kinase activity"/>
    <property type="evidence" value="ECO:0007669"/>
    <property type="project" value="InterPro"/>
</dbReference>
<dbReference type="SUPFAM" id="SSF158472">
    <property type="entry name" value="HAMP domain-like"/>
    <property type="match status" value="1"/>
</dbReference>
<evidence type="ECO:0000256" key="12">
    <source>
        <dbReference type="SAM" id="SignalP"/>
    </source>
</evidence>
<evidence type="ECO:0000256" key="11">
    <source>
        <dbReference type="SAM" id="Phobius"/>
    </source>
</evidence>
<keyword evidence="5" id="KW-0808">Transferase</keyword>
<dbReference type="SMART" id="SM00387">
    <property type="entry name" value="HATPase_c"/>
    <property type="match status" value="1"/>
</dbReference>
<reference evidence="15 16" key="1">
    <citation type="journal article" date="2010" name="Stand. Genomic Sci.">
        <title>Complete genome sequence of Haliangium ochraceum type strain (SMP-2).</title>
        <authorList>
            <consortium name="US DOE Joint Genome Institute (JGI-PGF)"/>
            <person name="Ivanova N."/>
            <person name="Daum C."/>
            <person name="Lang E."/>
            <person name="Abt B."/>
            <person name="Kopitz M."/>
            <person name="Saunders E."/>
            <person name="Lapidus A."/>
            <person name="Lucas S."/>
            <person name="Glavina Del Rio T."/>
            <person name="Nolan M."/>
            <person name="Tice H."/>
            <person name="Copeland A."/>
            <person name="Cheng J.F."/>
            <person name="Chen F."/>
            <person name="Bruce D."/>
            <person name="Goodwin L."/>
            <person name="Pitluck S."/>
            <person name="Mavromatis K."/>
            <person name="Pati A."/>
            <person name="Mikhailova N."/>
            <person name="Chen A."/>
            <person name="Palaniappan K."/>
            <person name="Land M."/>
            <person name="Hauser L."/>
            <person name="Chang Y.J."/>
            <person name="Jeffries C.D."/>
            <person name="Detter J.C."/>
            <person name="Brettin T."/>
            <person name="Rohde M."/>
            <person name="Goker M."/>
            <person name="Bristow J."/>
            <person name="Markowitz V."/>
            <person name="Eisen J.A."/>
            <person name="Hugenholtz P."/>
            <person name="Kyrpides N.C."/>
            <person name="Klenk H.P."/>
        </authorList>
    </citation>
    <scope>NUCLEOTIDE SEQUENCE [LARGE SCALE GENOMIC DNA]</scope>
    <source>
        <strain evidence="16">DSM 14365 / CIP 107738 / JCM 11303 / AJ 13395 / SMP-2</strain>
    </source>
</reference>
<keyword evidence="4" id="KW-0597">Phosphoprotein</keyword>
<feature type="compositionally biased region" description="Basic residues" evidence="10">
    <location>
        <begin position="592"/>
        <end position="603"/>
    </location>
</feature>
<dbReference type="STRING" id="502025.Hoch_4438"/>
<evidence type="ECO:0000256" key="10">
    <source>
        <dbReference type="SAM" id="MobiDB-lite"/>
    </source>
</evidence>
<dbReference type="PANTHER" id="PTHR43065">
    <property type="entry name" value="SENSOR HISTIDINE KINASE"/>
    <property type="match status" value="1"/>
</dbReference>
<dbReference type="InterPro" id="IPR005467">
    <property type="entry name" value="His_kinase_dom"/>
</dbReference>
<dbReference type="SMART" id="SM00388">
    <property type="entry name" value="HisKA"/>
    <property type="match status" value="1"/>
</dbReference>
<dbReference type="Pfam" id="PF02518">
    <property type="entry name" value="HATPase_c"/>
    <property type="match status" value="1"/>
</dbReference>
<comment type="subcellular location">
    <subcellularLocation>
        <location evidence="2">Membrane</location>
    </subcellularLocation>
</comment>
<dbReference type="Pfam" id="PF00672">
    <property type="entry name" value="HAMP"/>
    <property type="match status" value="1"/>
</dbReference>
<dbReference type="CDD" id="cd00082">
    <property type="entry name" value="HisKA"/>
    <property type="match status" value="1"/>
</dbReference>